<keyword evidence="2" id="KW-1133">Transmembrane helix</keyword>
<dbReference type="STRING" id="1841610.A6X21_00720"/>
<dbReference type="RefSeq" id="WP_068848654.1">
    <property type="nucleotide sequence ID" value="NZ_LYDR01000110.1"/>
</dbReference>
<reference evidence="4 5" key="1">
    <citation type="submission" date="2016-05" db="EMBL/GenBank/DDBJ databases">
        <title>Genomic and physiological characterization of Planctopirus sp. isolated from fresh water lake.</title>
        <authorList>
            <person name="Subhash Y."/>
            <person name="Ramana C."/>
        </authorList>
    </citation>
    <scope>NUCLEOTIDE SEQUENCE [LARGE SCALE GENOMIC DNA]</scope>
    <source>
        <strain evidence="4 5">JC280</strain>
    </source>
</reference>
<dbReference type="Pfam" id="PF13548">
    <property type="entry name" value="DUF4126"/>
    <property type="match status" value="1"/>
</dbReference>
<protein>
    <recommendedName>
        <fullName evidence="3">DUF4126 domain-containing protein</fullName>
    </recommendedName>
</protein>
<feature type="transmembrane region" description="Helical" evidence="2">
    <location>
        <begin position="153"/>
        <end position="182"/>
    </location>
</feature>
<evidence type="ECO:0000256" key="2">
    <source>
        <dbReference type="SAM" id="Phobius"/>
    </source>
</evidence>
<feature type="transmembrane region" description="Helical" evidence="2">
    <location>
        <begin position="78"/>
        <end position="97"/>
    </location>
</feature>
<evidence type="ECO:0000256" key="1">
    <source>
        <dbReference type="SAM" id="MobiDB-lite"/>
    </source>
</evidence>
<evidence type="ECO:0000313" key="5">
    <source>
        <dbReference type="Proteomes" id="UP000094828"/>
    </source>
</evidence>
<proteinExistence type="predicted"/>
<feature type="transmembrane region" description="Helical" evidence="2">
    <location>
        <begin position="103"/>
        <end position="123"/>
    </location>
</feature>
<feature type="region of interest" description="Disordered" evidence="1">
    <location>
        <begin position="209"/>
        <end position="235"/>
    </location>
</feature>
<evidence type="ECO:0000259" key="3">
    <source>
        <dbReference type="Pfam" id="PF13548"/>
    </source>
</evidence>
<dbReference type="InterPro" id="IPR025196">
    <property type="entry name" value="DUF4126"/>
</dbReference>
<gene>
    <name evidence="4" type="ORF">A6X21_00720</name>
</gene>
<feature type="domain" description="DUF4126" evidence="3">
    <location>
        <begin position="12"/>
        <end position="181"/>
    </location>
</feature>
<accession>A0A1C3EB26</accession>
<sequence length="235" mass="24943">MPPLSEALAGLMGGLGLSAASGLNTYVSLITLGLAHRNGWITLAAPYDWLGNEYLLLAITLLGLIDLIGDKIPAVDHVLHTVGMFLAPIASAILFASQTSSVIQIHPVILLAAGCLVGSTVHLSRSAIRPAVNVATAGTGTTVVSAIEDLVALMLSILAVVLPILAGMIAIVLLIMMSWLFFRVLGYAKVRLRQRWLRQTGDAAIHVDEPRRDQVSDIPPPADLDGQKFPPELHD</sequence>
<keyword evidence="5" id="KW-1185">Reference proteome</keyword>
<feature type="transmembrane region" description="Helical" evidence="2">
    <location>
        <begin position="51"/>
        <end position="69"/>
    </location>
</feature>
<name>A0A1C3EB26_9PLAN</name>
<organism evidence="4 5">
    <name type="scientific">Planctopirus hydrillae</name>
    <dbReference type="NCBI Taxonomy" id="1841610"/>
    <lineage>
        <taxon>Bacteria</taxon>
        <taxon>Pseudomonadati</taxon>
        <taxon>Planctomycetota</taxon>
        <taxon>Planctomycetia</taxon>
        <taxon>Planctomycetales</taxon>
        <taxon>Planctomycetaceae</taxon>
        <taxon>Planctopirus</taxon>
    </lineage>
</organism>
<dbReference type="Proteomes" id="UP000094828">
    <property type="component" value="Unassembled WGS sequence"/>
</dbReference>
<keyword evidence="2" id="KW-0812">Transmembrane</keyword>
<comment type="caution">
    <text evidence="4">The sequence shown here is derived from an EMBL/GenBank/DDBJ whole genome shotgun (WGS) entry which is preliminary data.</text>
</comment>
<dbReference type="AlphaFoldDB" id="A0A1C3EB26"/>
<keyword evidence="2" id="KW-0472">Membrane</keyword>
<dbReference type="OrthoDB" id="213602at2"/>
<dbReference type="EMBL" id="LYDR01000110">
    <property type="protein sequence ID" value="ODA30429.1"/>
    <property type="molecule type" value="Genomic_DNA"/>
</dbReference>
<evidence type="ECO:0000313" key="4">
    <source>
        <dbReference type="EMBL" id="ODA30429.1"/>
    </source>
</evidence>